<dbReference type="PRINTS" id="PR00035">
    <property type="entry name" value="HTHGNTR"/>
</dbReference>
<keyword evidence="2" id="KW-0238">DNA-binding</keyword>
<evidence type="ECO:0000259" key="5">
    <source>
        <dbReference type="PROSITE" id="PS50949"/>
    </source>
</evidence>
<dbReference type="SMART" id="SM00895">
    <property type="entry name" value="FCD"/>
    <property type="match status" value="1"/>
</dbReference>
<dbReference type="eggNOG" id="COG2186">
    <property type="taxonomic scope" value="Bacteria"/>
</dbReference>
<evidence type="ECO:0000256" key="2">
    <source>
        <dbReference type="ARBA" id="ARBA00023125"/>
    </source>
</evidence>
<keyword evidence="4" id="KW-0175">Coiled coil</keyword>
<keyword evidence="7" id="KW-1185">Reference proteome</keyword>
<dbReference type="KEGG" id="dap:Dacet_2626"/>
<keyword evidence="1" id="KW-0805">Transcription regulation</keyword>
<dbReference type="OrthoDB" id="9784545at2"/>
<dbReference type="GO" id="GO:0003677">
    <property type="term" value="F:DNA binding"/>
    <property type="evidence" value="ECO:0007669"/>
    <property type="project" value="UniProtKB-KW"/>
</dbReference>
<dbReference type="Gene3D" id="1.10.10.10">
    <property type="entry name" value="Winged helix-like DNA-binding domain superfamily/Winged helix DNA-binding domain"/>
    <property type="match status" value="1"/>
</dbReference>
<dbReference type="SMART" id="SM00345">
    <property type="entry name" value="HTH_GNTR"/>
    <property type="match status" value="1"/>
</dbReference>
<sequence>MNIFEPIKQVRASDAVHNQLKDAILTGKYKAGDKLPSERELIETFQVSRTVVREALKVLAATSFVEIKHGATGGAFVNDITFDRLSDAWNDLFVSGKLTIPDLIEARMLIEPMIARKAAENINDHYISKLHDALSKEDGTKKYPETVLNRSRVHYVIAEMSENNFLESICKTLVILIRNITNEFQPPTDEVHPLHMHDNLVDAICKGDGAKAAEEMKLHLEKFIKLMAAAEKKYRDEKSDYASSKNSFLSL</sequence>
<dbReference type="SUPFAM" id="SSF48008">
    <property type="entry name" value="GntR ligand-binding domain-like"/>
    <property type="match status" value="1"/>
</dbReference>
<dbReference type="HOGENOM" id="CLU_017584_9_0_0"/>
<dbReference type="Pfam" id="PF07729">
    <property type="entry name" value="FCD"/>
    <property type="match status" value="1"/>
</dbReference>
<dbReference type="InParanoid" id="D4H528"/>
<dbReference type="InterPro" id="IPR008920">
    <property type="entry name" value="TF_FadR/GntR_C"/>
</dbReference>
<dbReference type="Gene3D" id="1.20.120.530">
    <property type="entry name" value="GntR ligand-binding domain-like"/>
    <property type="match status" value="1"/>
</dbReference>
<protein>
    <submittedName>
        <fullName evidence="6">GntR domain protein</fullName>
    </submittedName>
</protein>
<dbReference type="PANTHER" id="PTHR43537">
    <property type="entry name" value="TRANSCRIPTIONAL REGULATOR, GNTR FAMILY"/>
    <property type="match status" value="1"/>
</dbReference>
<keyword evidence="3" id="KW-0804">Transcription</keyword>
<dbReference type="InterPro" id="IPR036390">
    <property type="entry name" value="WH_DNA-bd_sf"/>
</dbReference>
<evidence type="ECO:0000256" key="3">
    <source>
        <dbReference type="ARBA" id="ARBA00023163"/>
    </source>
</evidence>
<dbReference type="STRING" id="522772.Dacet_2626"/>
<proteinExistence type="predicted"/>
<dbReference type="RefSeq" id="WP_013011881.1">
    <property type="nucleotide sequence ID" value="NC_013943.1"/>
</dbReference>
<dbReference type="InterPro" id="IPR000524">
    <property type="entry name" value="Tscrpt_reg_HTH_GntR"/>
</dbReference>
<dbReference type="PROSITE" id="PS50949">
    <property type="entry name" value="HTH_GNTR"/>
    <property type="match status" value="1"/>
</dbReference>
<evidence type="ECO:0000256" key="4">
    <source>
        <dbReference type="SAM" id="Coils"/>
    </source>
</evidence>
<dbReference type="SUPFAM" id="SSF46785">
    <property type="entry name" value="Winged helix' DNA-binding domain"/>
    <property type="match status" value="1"/>
</dbReference>
<feature type="coiled-coil region" evidence="4">
    <location>
        <begin position="213"/>
        <end position="240"/>
    </location>
</feature>
<dbReference type="InterPro" id="IPR011711">
    <property type="entry name" value="GntR_C"/>
</dbReference>
<organism evidence="6 7">
    <name type="scientific">Denitrovibrio acetiphilus (strain DSM 12809 / NBRC 114555 / N2460)</name>
    <dbReference type="NCBI Taxonomy" id="522772"/>
    <lineage>
        <taxon>Bacteria</taxon>
        <taxon>Pseudomonadati</taxon>
        <taxon>Deferribacterota</taxon>
        <taxon>Deferribacteres</taxon>
        <taxon>Deferribacterales</taxon>
        <taxon>Geovibrionaceae</taxon>
        <taxon>Denitrovibrio</taxon>
    </lineage>
</organism>
<dbReference type="EMBL" id="CP001968">
    <property type="protein sequence ID" value="ADD69384.1"/>
    <property type="molecule type" value="Genomic_DNA"/>
</dbReference>
<dbReference type="AlphaFoldDB" id="D4H528"/>
<dbReference type="Proteomes" id="UP000002012">
    <property type="component" value="Chromosome"/>
</dbReference>
<dbReference type="InterPro" id="IPR036388">
    <property type="entry name" value="WH-like_DNA-bd_sf"/>
</dbReference>
<feature type="domain" description="HTH gntR-type" evidence="5">
    <location>
        <begin position="10"/>
        <end position="80"/>
    </location>
</feature>
<gene>
    <name evidence="6" type="ordered locus">Dacet_2626</name>
</gene>
<dbReference type="Pfam" id="PF00392">
    <property type="entry name" value="GntR"/>
    <property type="match status" value="1"/>
</dbReference>
<dbReference type="GO" id="GO:0003700">
    <property type="term" value="F:DNA-binding transcription factor activity"/>
    <property type="evidence" value="ECO:0007669"/>
    <property type="project" value="InterPro"/>
</dbReference>
<reference evidence="6 7" key="1">
    <citation type="journal article" date="2010" name="Stand. Genomic Sci.">
        <title>Complete genome sequence of Denitrovibrio acetiphilus type strain (N2460).</title>
        <authorList>
            <person name="Kiss H."/>
            <person name="Lang E."/>
            <person name="Lapidus A."/>
            <person name="Copeland A."/>
            <person name="Nolan M."/>
            <person name="Glavina Del Rio T."/>
            <person name="Chen F."/>
            <person name="Lucas S."/>
            <person name="Tice H."/>
            <person name="Cheng J.F."/>
            <person name="Han C."/>
            <person name="Goodwin L."/>
            <person name="Pitluck S."/>
            <person name="Liolios K."/>
            <person name="Pati A."/>
            <person name="Ivanova N."/>
            <person name="Mavromatis K."/>
            <person name="Chen A."/>
            <person name="Palaniappan K."/>
            <person name="Land M."/>
            <person name="Hauser L."/>
            <person name="Chang Y.J."/>
            <person name="Jeffries C.D."/>
            <person name="Detter J.C."/>
            <person name="Brettin T."/>
            <person name="Spring S."/>
            <person name="Rohde M."/>
            <person name="Goker M."/>
            <person name="Woyke T."/>
            <person name="Bristow J."/>
            <person name="Eisen J.A."/>
            <person name="Markowitz V."/>
            <person name="Hugenholtz P."/>
            <person name="Kyrpides N.C."/>
            <person name="Klenk H.P."/>
        </authorList>
    </citation>
    <scope>NUCLEOTIDE SEQUENCE [LARGE SCALE GENOMIC DNA]</scope>
    <source>
        <strain evidence="7">DSM 12809 / NBRC 114555 / N2460</strain>
    </source>
</reference>
<evidence type="ECO:0000256" key="1">
    <source>
        <dbReference type="ARBA" id="ARBA00023015"/>
    </source>
</evidence>
<dbReference type="PaxDb" id="522772-Dacet_2626"/>
<evidence type="ECO:0000313" key="7">
    <source>
        <dbReference type="Proteomes" id="UP000002012"/>
    </source>
</evidence>
<evidence type="ECO:0000313" key="6">
    <source>
        <dbReference type="EMBL" id="ADD69384.1"/>
    </source>
</evidence>
<dbReference type="PANTHER" id="PTHR43537:SF5">
    <property type="entry name" value="UXU OPERON TRANSCRIPTIONAL REGULATOR"/>
    <property type="match status" value="1"/>
</dbReference>
<accession>D4H528</accession>
<dbReference type="CDD" id="cd07377">
    <property type="entry name" value="WHTH_GntR"/>
    <property type="match status" value="1"/>
</dbReference>
<name>D4H528_DENA2</name>